<sequence>MKMLTYPCHGCGACIEYSVFVEAAFCRSLFAARAVQSKESTEGHFEMP</sequence>
<protein>
    <submittedName>
        <fullName evidence="1">Uncharacterized protein</fullName>
    </submittedName>
</protein>
<dbReference type="EMBL" id="GBXM01041300">
    <property type="protein sequence ID" value="JAH67277.1"/>
    <property type="molecule type" value="Transcribed_RNA"/>
</dbReference>
<dbReference type="AlphaFoldDB" id="A0A0E9UNB4"/>
<name>A0A0E9UNB4_ANGAN</name>
<reference evidence="1" key="2">
    <citation type="journal article" date="2015" name="Fish Shellfish Immunol.">
        <title>Early steps in the European eel (Anguilla anguilla)-Vibrio vulnificus interaction in the gills: Role of the RtxA13 toxin.</title>
        <authorList>
            <person name="Callol A."/>
            <person name="Pajuelo D."/>
            <person name="Ebbesson L."/>
            <person name="Teles M."/>
            <person name="MacKenzie S."/>
            <person name="Amaro C."/>
        </authorList>
    </citation>
    <scope>NUCLEOTIDE SEQUENCE</scope>
</reference>
<organism evidence="1">
    <name type="scientific">Anguilla anguilla</name>
    <name type="common">European freshwater eel</name>
    <name type="synonym">Muraena anguilla</name>
    <dbReference type="NCBI Taxonomy" id="7936"/>
    <lineage>
        <taxon>Eukaryota</taxon>
        <taxon>Metazoa</taxon>
        <taxon>Chordata</taxon>
        <taxon>Craniata</taxon>
        <taxon>Vertebrata</taxon>
        <taxon>Euteleostomi</taxon>
        <taxon>Actinopterygii</taxon>
        <taxon>Neopterygii</taxon>
        <taxon>Teleostei</taxon>
        <taxon>Anguilliformes</taxon>
        <taxon>Anguillidae</taxon>
        <taxon>Anguilla</taxon>
    </lineage>
</organism>
<proteinExistence type="predicted"/>
<evidence type="ECO:0000313" key="1">
    <source>
        <dbReference type="EMBL" id="JAH67277.1"/>
    </source>
</evidence>
<accession>A0A0E9UNB4</accession>
<reference evidence="1" key="1">
    <citation type="submission" date="2014-11" db="EMBL/GenBank/DDBJ databases">
        <authorList>
            <person name="Amaro Gonzalez C."/>
        </authorList>
    </citation>
    <scope>NUCLEOTIDE SEQUENCE</scope>
</reference>